<comment type="caution">
    <text evidence="1">The sequence shown here is derived from an EMBL/GenBank/DDBJ whole genome shotgun (WGS) entry which is preliminary data.</text>
</comment>
<accession>A0AAD6WFQ1</accession>
<dbReference type="Proteomes" id="UP001164929">
    <property type="component" value="Chromosome 1"/>
</dbReference>
<evidence type="ECO:0000313" key="1">
    <source>
        <dbReference type="EMBL" id="KAJ7010687.1"/>
    </source>
</evidence>
<name>A0AAD6WFQ1_9ROSI</name>
<gene>
    <name evidence="1" type="ORF">NC653_001217</name>
</gene>
<evidence type="ECO:0000313" key="2">
    <source>
        <dbReference type="Proteomes" id="UP001164929"/>
    </source>
</evidence>
<organism evidence="1 2">
    <name type="scientific">Populus alba x Populus x berolinensis</name>
    <dbReference type="NCBI Taxonomy" id="444605"/>
    <lineage>
        <taxon>Eukaryota</taxon>
        <taxon>Viridiplantae</taxon>
        <taxon>Streptophyta</taxon>
        <taxon>Embryophyta</taxon>
        <taxon>Tracheophyta</taxon>
        <taxon>Spermatophyta</taxon>
        <taxon>Magnoliopsida</taxon>
        <taxon>eudicotyledons</taxon>
        <taxon>Gunneridae</taxon>
        <taxon>Pentapetalae</taxon>
        <taxon>rosids</taxon>
        <taxon>fabids</taxon>
        <taxon>Malpighiales</taxon>
        <taxon>Salicaceae</taxon>
        <taxon>Saliceae</taxon>
        <taxon>Populus</taxon>
    </lineage>
</organism>
<dbReference type="AlphaFoldDB" id="A0AAD6WFQ1"/>
<proteinExistence type="predicted"/>
<keyword evidence="2" id="KW-1185">Reference proteome</keyword>
<reference evidence="1 2" key="1">
    <citation type="journal article" date="2023" name="Mol. Ecol. Resour.">
        <title>Chromosome-level genome assembly of a triploid poplar Populus alba 'Berolinensis'.</title>
        <authorList>
            <person name="Chen S."/>
            <person name="Yu Y."/>
            <person name="Wang X."/>
            <person name="Wang S."/>
            <person name="Zhang T."/>
            <person name="Zhou Y."/>
            <person name="He R."/>
            <person name="Meng N."/>
            <person name="Wang Y."/>
            <person name="Liu W."/>
            <person name="Liu Z."/>
            <person name="Liu J."/>
            <person name="Guo Q."/>
            <person name="Huang H."/>
            <person name="Sederoff R.R."/>
            <person name="Wang G."/>
            <person name="Qu G."/>
            <person name="Chen S."/>
        </authorList>
    </citation>
    <scope>NUCLEOTIDE SEQUENCE [LARGE SCALE GENOMIC DNA]</scope>
    <source>
        <strain evidence="1">SC-2020</strain>
    </source>
</reference>
<dbReference type="EMBL" id="JAQIZT010000001">
    <property type="protein sequence ID" value="KAJ7010687.1"/>
    <property type="molecule type" value="Genomic_DNA"/>
</dbReference>
<sequence length="60" mass="6788">MGSAYEYMFLLPDEHAELLKFKPQVPDGAAGMCSEILAPRHLLSNLVLILFIITRNQRSK</sequence>
<protein>
    <submittedName>
        <fullName evidence="1">Uncharacterized protein</fullName>
    </submittedName>
</protein>